<sequence>MHSARYQTEVIHIRTDVQGTLIARPNRFLAIVELGTGGVREHVKAHVHDPGRLTDILYPGSSVLLRKATGLKRKTGWDLIAGKVSDDWILINSSFHGQISRWVIENGIVDLLSDCDSILLEQKYGSSRLDYLLRKDGKDIWVEVKGCTLAEGGVASFPDAPTTRGRRHVEELVKARAEGHEAAMLVLIFRPEAECFKANEIIDPEFSEVFSRAIGSGVAVFPLLFAFKAGIICFCKQLPVCPP</sequence>
<evidence type="ECO:0000256" key="1">
    <source>
        <dbReference type="HAMAP-Rule" id="MF_00095"/>
    </source>
</evidence>
<dbReference type="PANTHER" id="PTHR30545:SF2">
    <property type="entry name" value="SUGAR FERMENTATION STIMULATION PROTEIN A"/>
    <property type="match status" value="1"/>
</dbReference>
<evidence type="ECO:0000313" key="4">
    <source>
        <dbReference type="EMBL" id="MCQ6963728.1"/>
    </source>
</evidence>
<dbReference type="EMBL" id="JTEO01000006">
    <property type="protein sequence ID" value="MCQ6963728.1"/>
    <property type="molecule type" value="Genomic_DNA"/>
</dbReference>
<feature type="domain" description="SfsA N-terminal OB" evidence="3">
    <location>
        <begin position="22"/>
        <end position="91"/>
    </location>
</feature>
<reference evidence="4 5" key="1">
    <citation type="journal article" date="2011" name="Appl. Environ. Microbiol.">
        <title>Methanogenic archaea isolated from Taiwan's Chelungpu fault.</title>
        <authorList>
            <person name="Wu S.Y."/>
            <person name="Lai M.C."/>
        </authorList>
    </citation>
    <scope>NUCLEOTIDE SEQUENCE [LARGE SCALE GENOMIC DNA]</scope>
    <source>
        <strain evidence="4 5">St545Mb</strain>
    </source>
</reference>
<dbReference type="Gene3D" id="2.40.50.580">
    <property type="match status" value="1"/>
</dbReference>
<proteinExistence type="inferred from homology"/>
<dbReference type="Pfam" id="PF17746">
    <property type="entry name" value="SfsA_N"/>
    <property type="match status" value="1"/>
</dbReference>
<feature type="domain" description="Sugar fermentation stimulation protein C-terminal" evidence="2">
    <location>
        <begin position="96"/>
        <end position="227"/>
    </location>
</feature>
<dbReference type="InterPro" id="IPR005224">
    <property type="entry name" value="SfsA"/>
</dbReference>
<protein>
    <recommendedName>
        <fullName evidence="1">Sugar fermentation stimulation protein homolog</fullName>
    </recommendedName>
</protein>
<comment type="similarity">
    <text evidence="1">Belongs to the SfsA family.</text>
</comment>
<evidence type="ECO:0000259" key="2">
    <source>
        <dbReference type="Pfam" id="PF03749"/>
    </source>
</evidence>
<dbReference type="InterPro" id="IPR040452">
    <property type="entry name" value="SfsA_C"/>
</dbReference>
<dbReference type="InterPro" id="IPR041465">
    <property type="entry name" value="SfsA_N"/>
</dbReference>
<dbReference type="CDD" id="cd22357">
    <property type="entry name" value="SfsA-like"/>
    <property type="match status" value="1"/>
</dbReference>
<dbReference type="NCBIfam" id="TIGR00230">
    <property type="entry name" value="sfsA"/>
    <property type="match status" value="1"/>
</dbReference>
<name>A0AAE3L2P1_9EURY</name>
<gene>
    <name evidence="1" type="primary">sfsA</name>
    <name evidence="4" type="ORF">PV02_11055</name>
</gene>
<dbReference type="HAMAP" id="MF_00095">
    <property type="entry name" value="SfsA"/>
    <property type="match status" value="1"/>
</dbReference>
<dbReference type="AlphaFoldDB" id="A0AAE3L2P1"/>
<dbReference type="GO" id="GO:0003677">
    <property type="term" value="F:DNA binding"/>
    <property type="evidence" value="ECO:0007669"/>
    <property type="project" value="InterPro"/>
</dbReference>
<dbReference type="Pfam" id="PF03749">
    <property type="entry name" value="SfsA"/>
    <property type="match status" value="1"/>
</dbReference>
<evidence type="ECO:0000313" key="5">
    <source>
        <dbReference type="Proteomes" id="UP001206983"/>
    </source>
</evidence>
<evidence type="ECO:0000259" key="3">
    <source>
        <dbReference type="Pfam" id="PF17746"/>
    </source>
</evidence>
<dbReference type="Gene3D" id="3.40.1350.60">
    <property type="match status" value="1"/>
</dbReference>
<comment type="caution">
    <text evidence="4">The sequence shown here is derived from an EMBL/GenBank/DDBJ whole genome shotgun (WGS) entry which is preliminary data.</text>
</comment>
<organism evidence="4 5">
    <name type="scientific">Methanolobus chelungpuianus</name>
    <dbReference type="NCBI Taxonomy" id="502115"/>
    <lineage>
        <taxon>Archaea</taxon>
        <taxon>Methanobacteriati</taxon>
        <taxon>Methanobacteriota</taxon>
        <taxon>Stenosarchaea group</taxon>
        <taxon>Methanomicrobia</taxon>
        <taxon>Methanosarcinales</taxon>
        <taxon>Methanosarcinaceae</taxon>
        <taxon>Methanolobus</taxon>
    </lineage>
</organism>
<dbReference type="Proteomes" id="UP001206983">
    <property type="component" value="Unassembled WGS sequence"/>
</dbReference>
<dbReference type="PANTHER" id="PTHR30545">
    <property type="entry name" value="SUGAR FERMENTATION STIMULATION PROTEIN A"/>
    <property type="match status" value="1"/>
</dbReference>
<accession>A0AAE3L2P1</accession>
<keyword evidence="5" id="KW-1185">Reference proteome</keyword>